<dbReference type="Proteomes" id="UP000003806">
    <property type="component" value="Chromosome"/>
</dbReference>
<accession>H0UK36</accession>
<evidence type="ECO:0000256" key="7">
    <source>
        <dbReference type="ARBA" id="ARBA00022989"/>
    </source>
</evidence>
<dbReference type="GO" id="GO:0005886">
    <property type="term" value="C:plasma membrane"/>
    <property type="evidence" value="ECO:0007669"/>
    <property type="project" value="UniProtKB-SubCell"/>
</dbReference>
<comment type="subcellular location">
    <subcellularLocation>
        <location evidence="1 9">Cell membrane</location>
        <topology evidence="1 9">Multi-pass membrane protein</topology>
    </subcellularLocation>
</comment>
<protein>
    <submittedName>
        <fullName evidence="11">ABC-type phosphate transport system, permease component</fullName>
    </submittedName>
</protein>
<evidence type="ECO:0000259" key="10">
    <source>
        <dbReference type="PROSITE" id="PS50928"/>
    </source>
</evidence>
<dbReference type="OrthoDB" id="9785113at2"/>
<dbReference type="CDD" id="cd06261">
    <property type="entry name" value="TM_PBP2"/>
    <property type="match status" value="1"/>
</dbReference>
<keyword evidence="12" id="KW-1185">Reference proteome</keyword>
<dbReference type="GO" id="GO:0055085">
    <property type="term" value="P:transmembrane transport"/>
    <property type="evidence" value="ECO:0007669"/>
    <property type="project" value="InterPro"/>
</dbReference>
<dbReference type="EMBL" id="CM001376">
    <property type="protein sequence ID" value="EHM13046.1"/>
    <property type="molecule type" value="Genomic_DNA"/>
</dbReference>
<feature type="domain" description="ABC transmembrane type-1" evidence="10">
    <location>
        <begin position="69"/>
        <end position="279"/>
    </location>
</feature>
<dbReference type="GO" id="GO:0006817">
    <property type="term" value="P:phosphate ion transport"/>
    <property type="evidence" value="ECO:0007669"/>
    <property type="project" value="UniProtKB-KW"/>
</dbReference>
<proteinExistence type="inferred from homology"/>
<feature type="transmembrane region" description="Helical" evidence="9">
    <location>
        <begin position="15"/>
        <end position="40"/>
    </location>
</feature>
<dbReference type="AlphaFoldDB" id="H0UK36"/>
<dbReference type="PROSITE" id="PS50928">
    <property type="entry name" value="ABC_TM1"/>
    <property type="match status" value="1"/>
</dbReference>
<dbReference type="eggNOG" id="COG0573">
    <property type="taxonomic scope" value="Bacteria"/>
</dbReference>
<dbReference type="Pfam" id="PF00528">
    <property type="entry name" value="BPD_transp_1"/>
    <property type="match status" value="1"/>
</dbReference>
<evidence type="ECO:0000256" key="9">
    <source>
        <dbReference type="RuleBase" id="RU363032"/>
    </source>
</evidence>
<sequence>MKRPENDVLTIKAPLWIRAAAGAAASILAALFAFVLITALDALREGRDFHLLGVTWNAARGLFGVAPMIFNTALLALCGASLGWLLSVGLALSLRFGQPKALRSGLLVLLRGMTAVPTVVYGFTGLFLLVPLIRGHLGGSGLCFLSAALLLALQGIPAMTLVIDGAASLVETKHAVAAAALGLSPLEIASRVTLPACRGALRDAAVLGLGRAMGDALIPVMVGGNALSFVTSPLGSMRTLAAHISLTLSSDLTGGEHLSLLLSGGVLLSMGFLVAGIGRALRAREARKRS</sequence>
<comment type="similarity">
    <text evidence="2">Belongs to the binding-protein-dependent transport system permease family. CysTW subfamily.</text>
</comment>
<dbReference type="HOGENOM" id="CLU_033621_1_0_0"/>
<evidence type="ECO:0000313" key="12">
    <source>
        <dbReference type="Proteomes" id="UP000003806"/>
    </source>
</evidence>
<evidence type="ECO:0000256" key="5">
    <source>
        <dbReference type="ARBA" id="ARBA00022592"/>
    </source>
</evidence>
<organism evidence="11 12">
    <name type="scientific">Jonquetella anthropi DSM 22815</name>
    <dbReference type="NCBI Taxonomy" id="885272"/>
    <lineage>
        <taxon>Bacteria</taxon>
        <taxon>Thermotogati</taxon>
        <taxon>Synergistota</taxon>
        <taxon>Synergistia</taxon>
        <taxon>Synergistales</taxon>
        <taxon>Dethiosulfovibrionaceae</taxon>
        <taxon>Jonquetella</taxon>
    </lineage>
</organism>
<dbReference type="InterPro" id="IPR000515">
    <property type="entry name" value="MetI-like"/>
</dbReference>
<dbReference type="InterPro" id="IPR035906">
    <property type="entry name" value="MetI-like_sf"/>
</dbReference>
<evidence type="ECO:0000313" key="11">
    <source>
        <dbReference type="EMBL" id="EHM13046.1"/>
    </source>
</evidence>
<dbReference type="Gene3D" id="1.10.3720.10">
    <property type="entry name" value="MetI-like"/>
    <property type="match status" value="1"/>
</dbReference>
<dbReference type="PANTHER" id="PTHR30425">
    <property type="entry name" value="PHOSPHATE TRANSPORT SYSTEM PERMEASE PROTEIN PST"/>
    <property type="match status" value="1"/>
</dbReference>
<gene>
    <name evidence="11" type="ORF">JonanDRAFT_0651</name>
</gene>
<evidence type="ECO:0000256" key="6">
    <source>
        <dbReference type="ARBA" id="ARBA00022692"/>
    </source>
</evidence>
<evidence type="ECO:0000256" key="2">
    <source>
        <dbReference type="ARBA" id="ARBA00007069"/>
    </source>
</evidence>
<dbReference type="SUPFAM" id="SSF161098">
    <property type="entry name" value="MetI-like"/>
    <property type="match status" value="1"/>
</dbReference>
<keyword evidence="3 9" id="KW-0813">Transport</keyword>
<feature type="transmembrane region" description="Helical" evidence="9">
    <location>
        <begin position="258"/>
        <end position="281"/>
    </location>
</feature>
<keyword evidence="8 9" id="KW-0472">Membrane</keyword>
<keyword evidence="5" id="KW-0592">Phosphate transport</keyword>
<keyword evidence="6 9" id="KW-0812">Transmembrane</keyword>
<reference evidence="11 12" key="1">
    <citation type="submission" date="2011-11" db="EMBL/GenBank/DDBJ databases">
        <title>The Noncontiguous Finished genome of Jonquetella anthropi DSM 22815.</title>
        <authorList>
            <consortium name="US DOE Joint Genome Institute (JGI-PGF)"/>
            <person name="Lucas S."/>
            <person name="Copeland A."/>
            <person name="Lapidus A."/>
            <person name="Glavina del Rio T."/>
            <person name="Dalin E."/>
            <person name="Tice H."/>
            <person name="Bruce D."/>
            <person name="Goodwin L."/>
            <person name="Pitluck S."/>
            <person name="Peters L."/>
            <person name="Mikhailova N."/>
            <person name="Held B."/>
            <person name="Kyrpides N."/>
            <person name="Mavromatis K."/>
            <person name="Ivanova N."/>
            <person name="Markowitz V."/>
            <person name="Cheng J.-F."/>
            <person name="Hugenholtz P."/>
            <person name="Woyke T."/>
            <person name="Wu D."/>
            <person name="Gronow S."/>
            <person name="Wellnitz S."/>
            <person name="Brambilla E."/>
            <person name="Klenk H.-P."/>
            <person name="Eisen J.A."/>
        </authorList>
    </citation>
    <scope>NUCLEOTIDE SEQUENCE [LARGE SCALE GENOMIC DNA]</scope>
    <source>
        <strain evidence="11 12">DSM 22815</strain>
    </source>
</reference>
<feature type="transmembrane region" description="Helical" evidence="9">
    <location>
        <begin position="142"/>
        <end position="163"/>
    </location>
</feature>
<keyword evidence="7 9" id="KW-1133">Transmembrane helix</keyword>
<dbReference type="RefSeq" id="WP_008520920.1">
    <property type="nucleotide sequence ID" value="NZ_CM001376.1"/>
</dbReference>
<evidence type="ECO:0000256" key="1">
    <source>
        <dbReference type="ARBA" id="ARBA00004651"/>
    </source>
</evidence>
<keyword evidence="4" id="KW-1003">Cell membrane</keyword>
<dbReference type="STRING" id="885272.JonanDRAFT_0651"/>
<name>H0UK36_9BACT</name>
<feature type="transmembrane region" description="Helical" evidence="9">
    <location>
        <begin position="61"/>
        <end position="86"/>
    </location>
</feature>
<evidence type="ECO:0000256" key="3">
    <source>
        <dbReference type="ARBA" id="ARBA00022448"/>
    </source>
</evidence>
<evidence type="ECO:0000256" key="4">
    <source>
        <dbReference type="ARBA" id="ARBA00022475"/>
    </source>
</evidence>
<dbReference type="InterPro" id="IPR051124">
    <property type="entry name" value="Phosphate_Transport_Permease"/>
</dbReference>
<evidence type="ECO:0000256" key="8">
    <source>
        <dbReference type="ARBA" id="ARBA00023136"/>
    </source>
</evidence>
<feature type="transmembrane region" description="Helical" evidence="9">
    <location>
        <begin position="106"/>
        <end position="130"/>
    </location>
</feature>
<dbReference type="PANTHER" id="PTHR30425:SF1">
    <property type="entry name" value="PHOSPHATE TRANSPORT SYSTEM PERMEASE PROTEIN PSTC"/>
    <property type="match status" value="1"/>
</dbReference>